<reference evidence="2" key="1">
    <citation type="journal article" date="2017" name="Virus Evol.">
        <title>Diverse and highly recombinant anelloviruses associated with Weddell seals in Antarctica.</title>
        <authorList>
            <person name="Fahsbender E."/>
            <person name="Burns J.M."/>
            <person name="Kim S."/>
            <person name="Kraberger S."/>
            <person name="Frankfurter G."/>
            <person name="Eilers A."/>
            <person name="Shero M."/>
            <person name="Beltran R."/>
            <person name="Kirkham A."/>
            <person name="McCorkell R."/>
            <person name="Berngartt R."/>
            <person name="Male M.F."/>
            <person name="Ballard G."/>
            <person name="Ainley D.G."/>
            <person name="Breitbart M."/>
            <person name="Varsani A."/>
        </authorList>
    </citation>
    <scope>NUCLEOTIDE SEQUENCE</scope>
    <source>
        <strain evidence="2">TTLwV-1_gt34_wsn39_5</strain>
    </source>
</reference>
<proteinExistence type="predicted"/>
<sequence>MISSRGTSTKEAYSQTELIEEFWDLVELTNQPQWAPSPQKRAPKKNGSKSKSLWDPKAKAGQGGKKNFTGATRGSRGGRAP</sequence>
<dbReference type="EMBL" id="KY246505">
    <property type="protein sequence ID" value="ASA48595.1"/>
    <property type="molecule type" value="Genomic_DNA"/>
</dbReference>
<accession>A0A1Z2RVH5</accession>
<name>A0A1Z2RVH5_9VIRU</name>
<organism evidence="2">
    <name type="scientific">Torque teno Leptonychotes weddellii virus-1</name>
    <dbReference type="NCBI Taxonomy" id="2012676"/>
    <lineage>
        <taxon>Viruses</taxon>
        <taxon>Monodnaviria</taxon>
        <taxon>Shotokuvirae</taxon>
        <taxon>Commensaviricota</taxon>
        <taxon>Cardeaviricetes</taxon>
        <taxon>Sanitavirales</taxon>
        <taxon>Anelloviridae</taxon>
        <taxon>Lambdatorquevirus</taxon>
        <taxon>Lambdatorquevirus phoci5</taxon>
    </lineage>
</organism>
<evidence type="ECO:0000256" key="1">
    <source>
        <dbReference type="SAM" id="MobiDB-lite"/>
    </source>
</evidence>
<protein>
    <submittedName>
        <fullName evidence="2">ORF3</fullName>
    </submittedName>
</protein>
<feature type="region of interest" description="Disordered" evidence="1">
    <location>
        <begin position="30"/>
        <end position="81"/>
    </location>
</feature>
<evidence type="ECO:0000313" key="2">
    <source>
        <dbReference type="EMBL" id="ASA48595.1"/>
    </source>
</evidence>